<gene>
    <name evidence="1" type="ORF">GCM10022267_83760</name>
</gene>
<keyword evidence="2" id="KW-1185">Reference proteome</keyword>
<dbReference type="EMBL" id="BAABBE010000046">
    <property type="protein sequence ID" value="GAA3684187.1"/>
    <property type="molecule type" value="Genomic_DNA"/>
</dbReference>
<comment type="caution">
    <text evidence="1">The sequence shown here is derived from an EMBL/GenBank/DDBJ whole genome shotgun (WGS) entry which is preliminary data.</text>
</comment>
<reference evidence="2" key="1">
    <citation type="journal article" date="2019" name="Int. J. Syst. Evol. Microbiol.">
        <title>The Global Catalogue of Microorganisms (GCM) 10K type strain sequencing project: providing services to taxonomists for standard genome sequencing and annotation.</title>
        <authorList>
            <consortium name="The Broad Institute Genomics Platform"/>
            <consortium name="The Broad Institute Genome Sequencing Center for Infectious Disease"/>
            <person name="Wu L."/>
            <person name="Ma J."/>
        </authorList>
    </citation>
    <scope>NUCLEOTIDE SEQUENCE [LARGE SCALE GENOMIC DNA]</scope>
    <source>
        <strain evidence="2">JCM 17494</strain>
    </source>
</reference>
<protein>
    <submittedName>
        <fullName evidence="1">Uncharacterized protein</fullName>
    </submittedName>
</protein>
<dbReference type="Proteomes" id="UP001500711">
    <property type="component" value="Unassembled WGS sequence"/>
</dbReference>
<name>A0ABP7CD05_9PSEU</name>
<evidence type="ECO:0000313" key="2">
    <source>
        <dbReference type="Proteomes" id="UP001500711"/>
    </source>
</evidence>
<proteinExistence type="predicted"/>
<accession>A0ABP7CD05</accession>
<organism evidence="1 2">
    <name type="scientific">Lentzea roselyniae</name>
    <dbReference type="NCBI Taxonomy" id="531940"/>
    <lineage>
        <taxon>Bacteria</taxon>
        <taxon>Bacillati</taxon>
        <taxon>Actinomycetota</taxon>
        <taxon>Actinomycetes</taxon>
        <taxon>Pseudonocardiales</taxon>
        <taxon>Pseudonocardiaceae</taxon>
        <taxon>Lentzea</taxon>
    </lineage>
</organism>
<sequence>MSRNKIIYGLNDLQADGLACPQCGANYLQVMIASVPVGRSVTGSQVHACVGQRAESAKAAIEAGHRVGGAR</sequence>
<evidence type="ECO:0000313" key="1">
    <source>
        <dbReference type="EMBL" id="GAA3684187.1"/>
    </source>
</evidence>